<protein>
    <submittedName>
        <fullName evidence="1">Uncharacterized protein</fullName>
    </submittedName>
</protein>
<accession>A0ABW1ZIE3</accession>
<dbReference type="RefSeq" id="WP_224603614.1">
    <property type="nucleotide sequence ID" value="NZ_JAIQXV010000001.1"/>
</dbReference>
<gene>
    <name evidence="1" type="ORF">ACFP90_05145</name>
</gene>
<name>A0ABW1ZIE3_9DEIO</name>
<sequence length="142" mass="16237">MKEATRQMLLRADHATEWECPPDFDSHTALREVRAFAQNAAQTLDLNFAVDDQVQDSSFFADLFDVEFALGVRFSAFGRLALAFTVNVRDWTSEALPVEVVHLLQHRGYTVVRPEDVSGTYDGLKKELRGKATWFGRFFDYL</sequence>
<reference evidence="2" key="1">
    <citation type="journal article" date="2019" name="Int. J. Syst. Evol. Microbiol.">
        <title>The Global Catalogue of Microorganisms (GCM) 10K type strain sequencing project: providing services to taxonomists for standard genome sequencing and annotation.</title>
        <authorList>
            <consortium name="The Broad Institute Genomics Platform"/>
            <consortium name="The Broad Institute Genome Sequencing Center for Infectious Disease"/>
            <person name="Wu L."/>
            <person name="Ma J."/>
        </authorList>
    </citation>
    <scope>NUCLEOTIDE SEQUENCE [LARGE SCALE GENOMIC DNA]</scope>
    <source>
        <strain evidence="2">CCUG 63830</strain>
    </source>
</reference>
<dbReference type="Proteomes" id="UP001596317">
    <property type="component" value="Unassembled WGS sequence"/>
</dbReference>
<evidence type="ECO:0000313" key="2">
    <source>
        <dbReference type="Proteomes" id="UP001596317"/>
    </source>
</evidence>
<proteinExistence type="predicted"/>
<comment type="caution">
    <text evidence="1">The sequence shown here is derived from an EMBL/GenBank/DDBJ whole genome shotgun (WGS) entry which is preliminary data.</text>
</comment>
<keyword evidence="2" id="KW-1185">Reference proteome</keyword>
<evidence type="ECO:0000313" key="1">
    <source>
        <dbReference type="EMBL" id="MFC6659815.1"/>
    </source>
</evidence>
<organism evidence="1 2">
    <name type="scientific">Deinococcus multiflagellatus</name>
    <dbReference type="NCBI Taxonomy" id="1656887"/>
    <lineage>
        <taxon>Bacteria</taxon>
        <taxon>Thermotogati</taxon>
        <taxon>Deinococcota</taxon>
        <taxon>Deinococci</taxon>
        <taxon>Deinococcales</taxon>
        <taxon>Deinococcaceae</taxon>
        <taxon>Deinococcus</taxon>
    </lineage>
</organism>
<dbReference type="EMBL" id="JBHSWB010000001">
    <property type="protein sequence ID" value="MFC6659815.1"/>
    <property type="molecule type" value="Genomic_DNA"/>
</dbReference>